<sequence>MSRKKICKLSVETSINFELKKNISIPVLNNDCLKYIFAYLSIEDRLRMEEVCKTWRDASKHTWCDIKIYNSFDSKFIGDNFKHNPKQFQVKKLLTRCGIYLTSLSLNWNYDSRIMSAIREHCHNVIELKLHLNNYNDNNFFGAFDKMDKLKTIEIYDYKVDSHVIYSNGILKYLPKTIEHILLSPRVNGLHVAPNIAMTILKFTNLRSLKLQNLELDNNLMNAMTQSQNLTHLDLKGSTLLGKKTWLKNLTNLKIINLTFIQNIDDNFMISLQNNCKKLTKIDLSYCRYISNFGLSQLGHLENLEKILLNGVDKVDNSIITKLQNLKSLECIYCQNVTDKSIIKILNNSPNLEYLNIFKTGITSETLNCLSDVMKKRGNNINLNIFVDENIASSFINIGDKISPNLFILKY</sequence>
<dbReference type="SUPFAM" id="SSF81383">
    <property type="entry name" value="F-box domain"/>
    <property type="match status" value="1"/>
</dbReference>
<proteinExistence type="predicted"/>
<dbReference type="PANTHER" id="PTHR13318">
    <property type="entry name" value="PARTNER OF PAIRED, ISOFORM B-RELATED"/>
    <property type="match status" value="1"/>
</dbReference>
<evidence type="ECO:0000313" key="4">
    <source>
        <dbReference type="Proteomes" id="UP000639338"/>
    </source>
</evidence>
<dbReference type="GO" id="GO:0019005">
    <property type="term" value="C:SCF ubiquitin ligase complex"/>
    <property type="evidence" value="ECO:0007669"/>
    <property type="project" value="TreeGrafter"/>
</dbReference>
<dbReference type="OrthoDB" id="7689274at2759"/>
<dbReference type="Pfam" id="PF00646">
    <property type="entry name" value="F-box"/>
    <property type="match status" value="1"/>
</dbReference>
<accession>A0A834XUW3</accession>
<dbReference type="InterPro" id="IPR006553">
    <property type="entry name" value="Leu-rich_rpt_Cys-con_subtyp"/>
</dbReference>
<gene>
    <name evidence="3" type="ORF">HCN44_005729</name>
</gene>
<dbReference type="Gene3D" id="3.80.10.10">
    <property type="entry name" value="Ribonuclease Inhibitor"/>
    <property type="match status" value="1"/>
</dbReference>
<protein>
    <recommendedName>
        <fullName evidence="2">F-box domain-containing protein</fullName>
    </recommendedName>
</protein>
<dbReference type="EMBL" id="JACMRX010000003">
    <property type="protein sequence ID" value="KAF7992948.1"/>
    <property type="molecule type" value="Genomic_DNA"/>
</dbReference>
<keyword evidence="1" id="KW-0833">Ubl conjugation pathway</keyword>
<dbReference type="Proteomes" id="UP000639338">
    <property type="component" value="Unassembled WGS sequence"/>
</dbReference>
<name>A0A834XUW3_APHGI</name>
<keyword evidence="4" id="KW-1185">Reference proteome</keyword>
<dbReference type="SMART" id="SM00367">
    <property type="entry name" value="LRR_CC"/>
    <property type="match status" value="5"/>
</dbReference>
<dbReference type="InterPro" id="IPR032675">
    <property type="entry name" value="LRR_dom_sf"/>
</dbReference>
<evidence type="ECO:0000313" key="3">
    <source>
        <dbReference type="EMBL" id="KAF7992948.1"/>
    </source>
</evidence>
<dbReference type="InterPro" id="IPR036047">
    <property type="entry name" value="F-box-like_dom_sf"/>
</dbReference>
<reference evidence="3 4" key="1">
    <citation type="submission" date="2020-08" db="EMBL/GenBank/DDBJ databases">
        <title>Aphidius gifuensis genome sequencing and assembly.</title>
        <authorList>
            <person name="Du Z."/>
        </authorList>
    </citation>
    <scope>NUCLEOTIDE SEQUENCE [LARGE SCALE GENOMIC DNA]</scope>
    <source>
        <strain evidence="3">YNYX2018</strain>
        <tissue evidence="3">Adults</tissue>
    </source>
</reference>
<dbReference type="InterPro" id="IPR001810">
    <property type="entry name" value="F-box_dom"/>
</dbReference>
<dbReference type="AlphaFoldDB" id="A0A834XUW3"/>
<feature type="domain" description="F-box" evidence="2">
    <location>
        <begin position="28"/>
        <end position="68"/>
    </location>
</feature>
<evidence type="ECO:0000256" key="1">
    <source>
        <dbReference type="ARBA" id="ARBA00022786"/>
    </source>
</evidence>
<comment type="caution">
    <text evidence="3">The sequence shown here is derived from an EMBL/GenBank/DDBJ whole genome shotgun (WGS) entry which is preliminary data.</text>
</comment>
<evidence type="ECO:0000259" key="2">
    <source>
        <dbReference type="SMART" id="SM00256"/>
    </source>
</evidence>
<dbReference type="GO" id="GO:0031146">
    <property type="term" value="P:SCF-dependent proteasomal ubiquitin-dependent protein catabolic process"/>
    <property type="evidence" value="ECO:0007669"/>
    <property type="project" value="TreeGrafter"/>
</dbReference>
<dbReference type="SUPFAM" id="SSF52047">
    <property type="entry name" value="RNI-like"/>
    <property type="match status" value="1"/>
</dbReference>
<dbReference type="SMART" id="SM00256">
    <property type="entry name" value="FBOX"/>
    <property type="match status" value="1"/>
</dbReference>
<organism evidence="3 4">
    <name type="scientific">Aphidius gifuensis</name>
    <name type="common">Parasitoid wasp</name>
    <dbReference type="NCBI Taxonomy" id="684658"/>
    <lineage>
        <taxon>Eukaryota</taxon>
        <taxon>Metazoa</taxon>
        <taxon>Ecdysozoa</taxon>
        <taxon>Arthropoda</taxon>
        <taxon>Hexapoda</taxon>
        <taxon>Insecta</taxon>
        <taxon>Pterygota</taxon>
        <taxon>Neoptera</taxon>
        <taxon>Endopterygota</taxon>
        <taxon>Hymenoptera</taxon>
        <taxon>Apocrita</taxon>
        <taxon>Ichneumonoidea</taxon>
        <taxon>Braconidae</taxon>
        <taxon>Aphidiinae</taxon>
        <taxon>Aphidius</taxon>
    </lineage>
</organism>
<dbReference type="Gene3D" id="1.20.1280.50">
    <property type="match status" value="1"/>
</dbReference>